<dbReference type="Pfam" id="PF00345">
    <property type="entry name" value="PapD_N"/>
    <property type="match status" value="1"/>
</dbReference>
<dbReference type="PROSITE" id="PS00635">
    <property type="entry name" value="PILI_CHAPERONE"/>
    <property type="match status" value="1"/>
</dbReference>
<evidence type="ECO:0000256" key="7">
    <source>
        <dbReference type="SAM" id="SignalP"/>
    </source>
</evidence>
<dbReference type="InterPro" id="IPR013783">
    <property type="entry name" value="Ig-like_fold"/>
</dbReference>
<keyword evidence="5 6" id="KW-0143">Chaperone</keyword>
<feature type="chain" id="PRO_5045366569" evidence="7">
    <location>
        <begin position="17"/>
        <end position="240"/>
    </location>
</feature>
<dbReference type="PRINTS" id="PR00969">
    <property type="entry name" value="CHAPERONPILI"/>
</dbReference>
<dbReference type="SUPFAM" id="SSF49584">
    <property type="entry name" value="Periplasmic chaperone C-domain"/>
    <property type="match status" value="1"/>
</dbReference>
<keyword evidence="3 7" id="KW-0732">Signal</keyword>
<reference evidence="10" key="1">
    <citation type="submission" date="2021-11" db="EMBL/GenBank/DDBJ databases">
        <title>Citrobacter meridianamericanus sp. nov. isolated from soil.</title>
        <authorList>
            <person name="Furlan J.P.R."/>
            <person name="Stehling E.G."/>
        </authorList>
    </citation>
    <scope>NUCLEOTIDE SEQUENCE</scope>
    <source>
        <strain evidence="10">BR102</strain>
    </source>
</reference>
<dbReference type="Proteomes" id="UP001139290">
    <property type="component" value="Unassembled WGS sequence"/>
</dbReference>
<gene>
    <name evidence="10" type="ORF">LOD26_08815</name>
</gene>
<evidence type="ECO:0000256" key="2">
    <source>
        <dbReference type="ARBA" id="ARBA00007399"/>
    </source>
</evidence>
<dbReference type="PANTHER" id="PTHR30251:SF6">
    <property type="entry name" value="FIMBRIAL CHAPERONE YFCS-RELATED"/>
    <property type="match status" value="1"/>
</dbReference>
<dbReference type="InterPro" id="IPR018046">
    <property type="entry name" value="Pili_assmbl_chaperone_CS"/>
</dbReference>
<evidence type="ECO:0000256" key="6">
    <source>
        <dbReference type="RuleBase" id="RU003918"/>
    </source>
</evidence>
<evidence type="ECO:0000259" key="9">
    <source>
        <dbReference type="Pfam" id="PF02753"/>
    </source>
</evidence>
<dbReference type="PANTHER" id="PTHR30251">
    <property type="entry name" value="PILUS ASSEMBLY CHAPERONE"/>
    <property type="match status" value="1"/>
</dbReference>
<dbReference type="InterPro" id="IPR050643">
    <property type="entry name" value="Periplasmic_pilus_chap"/>
</dbReference>
<dbReference type="InterPro" id="IPR001829">
    <property type="entry name" value="Pili_assmbl_chaperone_bac"/>
</dbReference>
<name>A0ABT1B8T9_9ENTR</name>
<dbReference type="InterPro" id="IPR016148">
    <property type="entry name" value="Pili_assmbl_chaperone_C"/>
</dbReference>
<evidence type="ECO:0000256" key="5">
    <source>
        <dbReference type="ARBA" id="ARBA00023186"/>
    </source>
</evidence>
<proteinExistence type="inferred from homology"/>
<comment type="similarity">
    <text evidence="2 6">Belongs to the periplasmic pilus chaperone family.</text>
</comment>
<organism evidence="10 11">
    <name type="scientific">Citrobacter meridianamericanus</name>
    <dbReference type="NCBI Taxonomy" id="2894201"/>
    <lineage>
        <taxon>Bacteria</taxon>
        <taxon>Pseudomonadati</taxon>
        <taxon>Pseudomonadota</taxon>
        <taxon>Gammaproteobacteria</taxon>
        <taxon>Enterobacterales</taxon>
        <taxon>Enterobacteriaceae</taxon>
        <taxon>Citrobacter</taxon>
    </lineage>
</organism>
<evidence type="ECO:0000256" key="3">
    <source>
        <dbReference type="ARBA" id="ARBA00022729"/>
    </source>
</evidence>
<dbReference type="InterPro" id="IPR008962">
    <property type="entry name" value="PapD-like_sf"/>
</dbReference>
<evidence type="ECO:0000256" key="4">
    <source>
        <dbReference type="ARBA" id="ARBA00022764"/>
    </source>
</evidence>
<evidence type="ECO:0000256" key="1">
    <source>
        <dbReference type="ARBA" id="ARBA00004418"/>
    </source>
</evidence>
<dbReference type="Pfam" id="PF02753">
    <property type="entry name" value="PapD_C"/>
    <property type="match status" value="1"/>
</dbReference>
<feature type="signal peptide" evidence="7">
    <location>
        <begin position="1"/>
        <end position="16"/>
    </location>
</feature>
<dbReference type="InterPro" id="IPR036316">
    <property type="entry name" value="Pili_assmbl_chap_C_dom_sf"/>
</dbReference>
<dbReference type="Gene3D" id="2.60.40.10">
    <property type="entry name" value="Immunoglobulins"/>
    <property type="match status" value="2"/>
</dbReference>
<protein>
    <submittedName>
        <fullName evidence="10">Fimbria/pilus periplasmic chaperone</fullName>
    </submittedName>
</protein>
<dbReference type="SUPFAM" id="SSF49354">
    <property type="entry name" value="PapD-like"/>
    <property type="match status" value="1"/>
</dbReference>
<evidence type="ECO:0000313" key="10">
    <source>
        <dbReference type="EMBL" id="MCO5781429.1"/>
    </source>
</evidence>
<dbReference type="EMBL" id="JAJJVQ010000002">
    <property type="protein sequence ID" value="MCO5781429.1"/>
    <property type="molecule type" value="Genomic_DNA"/>
</dbReference>
<comment type="caution">
    <text evidence="10">The sequence shown here is derived from an EMBL/GenBank/DDBJ whole genome shotgun (WGS) entry which is preliminary data.</text>
</comment>
<dbReference type="InterPro" id="IPR016147">
    <property type="entry name" value="Pili_assmbl_chaperone_N"/>
</dbReference>
<sequence length="240" mass="26211">MTLISVLYALSGYAHAAIALDRTRIVFNGDASSMSVNIQNHNKQLPYLAQAWAEDAQGKKITSPLTILPPLQRVEPGAKSQVKLQLTNEAARGLPQDRESLFFFNLREIPPKSNKPNTLQIALQTKIKIFYRPKAIVIKDYGDPFQKGITIERKGNKLVVNNPTPYNVTIAYASNSEKGKALGGFEPIMIAPKSSADYKGDEKALGSTPVLTYINDFGGRPKLVFGCSGSQCKVTSNING</sequence>
<comment type="subcellular location">
    <subcellularLocation>
        <location evidence="1 6">Periplasm</location>
    </subcellularLocation>
</comment>
<evidence type="ECO:0000259" key="8">
    <source>
        <dbReference type="Pfam" id="PF00345"/>
    </source>
</evidence>
<evidence type="ECO:0000313" key="11">
    <source>
        <dbReference type="Proteomes" id="UP001139290"/>
    </source>
</evidence>
<keyword evidence="11" id="KW-1185">Reference proteome</keyword>
<keyword evidence="4" id="KW-0574">Periplasm</keyword>
<feature type="domain" description="Pili assembly chaperone C-terminal" evidence="9">
    <location>
        <begin position="160"/>
        <end position="220"/>
    </location>
</feature>
<accession>A0ABT1B8T9</accession>
<feature type="domain" description="Pili assembly chaperone N-terminal" evidence="8">
    <location>
        <begin position="18"/>
        <end position="136"/>
    </location>
</feature>